<protein>
    <submittedName>
        <fullName evidence="5">LysM peptidoglycan-binding domain-containing protein</fullName>
    </submittedName>
</protein>
<feature type="region of interest" description="Disordered" evidence="2">
    <location>
        <begin position="143"/>
        <end position="171"/>
    </location>
</feature>
<organism evidence="5 6">
    <name type="scientific">Luteolibacter flavescens</name>
    <dbReference type="NCBI Taxonomy" id="1859460"/>
    <lineage>
        <taxon>Bacteria</taxon>
        <taxon>Pseudomonadati</taxon>
        <taxon>Verrucomicrobiota</taxon>
        <taxon>Verrucomicrobiia</taxon>
        <taxon>Verrucomicrobiales</taxon>
        <taxon>Verrucomicrobiaceae</taxon>
        <taxon>Luteolibacter</taxon>
    </lineage>
</organism>
<keyword evidence="1" id="KW-0175">Coiled coil</keyword>
<keyword evidence="3" id="KW-0732">Signal</keyword>
<dbReference type="SMART" id="SM00257">
    <property type="entry name" value="LysM"/>
    <property type="match status" value="2"/>
</dbReference>
<feature type="compositionally biased region" description="Low complexity" evidence="2">
    <location>
        <begin position="143"/>
        <end position="160"/>
    </location>
</feature>
<dbReference type="InterPro" id="IPR018392">
    <property type="entry name" value="LysM"/>
</dbReference>
<proteinExistence type="predicted"/>
<feature type="region of interest" description="Disordered" evidence="2">
    <location>
        <begin position="68"/>
        <end position="100"/>
    </location>
</feature>
<dbReference type="Proteomes" id="UP001207930">
    <property type="component" value="Unassembled WGS sequence"/>
</dbReference>
<feature type="chain" id="PRO_5045170717" evidence="3">
    <location>
        <begin position="20"/>
        <end position="322"/>
    </location>
</feature>
<evidence type="ECO:0000256" key="1">
    <source>
        <dbReference type="SAM" id="Coils"/>
    </source>
</evidence>
<dbReference type="Gene3D" id="3.10.350.10">
    <property type="entry name" value="LysM domain"/>
    <property type="match status" value="2"/>
</dbReference>
<dbReference type="Pfam" id="PF01476">
    <property type="entry name" value="LysM"/>
    <property type="match status" value="2"/>
</dbReference>
<feature type="domain" description="LysM" evidence="4">
    <location>
        <begin position="94"/>
        <end position="138"/>
    </location>
</feature>
<feature type="region of interest" description="Disordered" evidence="2">
    <location>
        <begin position="210"/>
        <end position="266"/>
    </location>
</feature>
<evidence type="ECO:0000259" key="4">
    <source>
        <dbReference type="PROSITE" id="PS51782"/>
    </source>
</evidence>
<evidence type="ECO:0000313" key="6">
    <source>
        <dbReference type="Proteomes" id="UP001207930"/>
    </source>
</evidence>
<dbReference type="PANTHER" id="PTHR33734">
    <property type="entry name" value="LYSM DOMAIN-CONTAINING GPI-ANCHORED PROTEIN 2"/>
    <property type="match status" value="1"/>
</dbReference>
<dbReference type="CDD" id="cd00118">
    <property type="entry name" value="LysM"/>
    <property type="match status" value="2"/>
</dbReference>
<gene>
    <name evidence="5" type="ORF">OKA04_00415</name>
</gene>
<reference evidence="5 6" key="1">
    <citation type="submission" date="2022-10" db="EMBL/GenBank/DDBJ databases">
        <title>Luteolibacter flavescens strain MCCC 1K03193, whole genome shotgun sequencing project.</title>
        <authorList>
            <person name="Zhao G."/>
            <person name="Shen L."/>
        </authorList>
    </citation>
    <scope>NUCLEOTIDE SEQUENCE [LARGE SCALE GENOMIC DNA]</scope>
    <source>
        <strain evidence="5 6">MCCC 1K03193</strain>
    </source>
</reference>
<comment type="caution">
    <text evidence="5">The sequence shown here is derived from an EMBL/GenBank/DDBJ whole genome shotgun (WGS) entry which is preliminary data.</text>
</comment>
<dbReference type="EMBL" id="JAPDDS010000001">
    <property type="protein sequence ID" value="MCW1883170.1"/>
    <property type="molecule type" value="Genomic_DNA"/>
</dbReference>
<accession>A0ABT3FHY9</accession>
<feature type="domain" description="LysM" evidence="4">
    <location>
        <begin position="169"/>
        <end position="213"/>
    </location>
</feature>
<dbReference type="RefSeq" id="WP_264499133.1">
    <property type="nucleotide sequence ID" value="NZ_JAPDDS010000001.1"/>
</dbReference>
<feature type="coiled-coil region" evidence="1">
    <location>
        <begin position="16"/>
        <end position="50"/>
    </location>
</feature>
<dbReference type="PANTHER" id="PTHR33734:SF22">
    <property type="entry name" value="MEMBRANE-BOUND LYTIC MUREIN TRANSGLYCOSYLASE D"/>
    <property type="match status" value="1"/>
</dbReference>
<feature type="compositionally biased region" description="Low complexity" evidence="2">
    <location>
        <begin position="216"/>
        <end position="245"/>
    </location>
</feature>
<feature type="compositionally biased region" description="Low complexity" evidence="2">
    <location>
        <begin position="68"/>
        <end position="94"/>
    </location>
</feature>
<dbReference type="SUPFAM" id="SSF54106">
    <property type="entry name" value="LysM domain"/>
    <property type="match status" value="2"/>
</dbReference>
<dbReference type="InterPro" id="IPR036779">
    <property type="entry name" value="LysM_dom_sf"/>
</dbReference>
<evidence type="ECO:0000256" key="3">
    <source>
        <dbReference type="SAM" id="SignalP"/>
    </source>
</evidence>
<name>A0ABT3FHY9_9BACT</name>
<evidence type="ECO:0000313" key="5">
    <source>
        <dbReference type="EMBL" id="MCW1883170.1"/>
    </source>
</evidence>
<evidence type="ECO:0000256" key="2">
    <source>
        <dbReference type="SAM" id="MobiDB-lite"/>
    </source>
</evidence>
<feature type="signal peptide" evidence="3">
    <location>
        <begin position="1"/>
        <end position="19"/>
    </location>
</feature>
<dbReference type="PROSITE" id="PS51782">
    <property type="entry name" value="LYSM"/>
    <property type="match status" value="2"/>
</dbReference>
<sequence>MRTASFLAALLCTAPLANAKSELELLQNRCAEMERQIRALETENSQLKSQASVSTKTVVETAKPVTVSTTKPKTSTTAPAKTATAAATSPSSSSFATVRPGDTLEKVAKRNGTTSATLVKLNKLKNPSLIQPGQKLLLPDKAPAAVAKKTAPAAPSTSTPAPTPAPRGGTHIVKAGETFYSIARHYGMSSDALQAGNPHIKADKMRAGQTLNLGGSKPAQKTTATAKAKTSPSPAPATASTKAPAVTNTASREPAPAPQPTTETVGNNPKLRLIVINEPIGFGDFAAAHGTTTAKLNALNGHSLNPSTVLAKESEFYVPAQP</sequence>
<keyword evidence="6" id="KW-1185">Reference proteome</keyword>